<dbReference type="InterPro" id="IPR010994">
    <property type="entry name" value="RuvA_2-like"/>
</dbReference>
<accession>A0A2X2CUS8</accession>
<dbReference type="NCBIfam" id="TIGR00426">
    <property type="entry name" value="competence protein ComEA helix-hairpin-helix repeat region"/>
    <property type="match status" value="1"/>
</dbReference>
<name>A0A2X2CUS8_PSELU</name>
<organism evidence="3 4">
    <name type="scientific">Pseudomonas luteola</name>
    <dbReference type="NCBI Taxonomy" id="47886"/>
    <lineage>
        <taxon>Bacteria</taxon>
        <taxon>Pseudomonadati</taxon>
        <taxon>Pseudomonadota</taxon>
        <taxon>Gammaproteobacteria</taxon>
        <taxon>Pseudomonadales</taxon>
        <taxon>Pseudomonadaceae</taxon>
        <taxon>Pseudomonas</taxon>
    </lineage>
</organism>
<dbReference type="SUPFAM" id="SSF47781">
    <property type="entry name" value="RuvA domain 2-like"/>
    <property type="match status" value="1"/>
</dbReference>
<feature type="signal peptide" evidence="1">
    <location>
        <begin position="1"/>
        <end position="24"/>
    </location>
</feature>
<dbReference type="Pfam" id="PF12836">
    <property type="entry name" value="HHH_3"/>
    <property type="match status" value="1"/>
</dbReference>
<reference evidence="2 5" key="2">
    <citation type="submission" date="2020-10" db="EMBL/GenBank/DDBJ databases">
        <title>Genome sequences of Pseudomonas isolates.</title>
        <authorList>
            <person name="Wessels L."/>
            <person name="Reich F."/>
            <person name="Hammerl J."/>
        </authorList>
    </citation>
    <scope>NUCLEOTIDE SEQUENCE [LARGE SCALE GENOMIC DNA]</scope>
    <source>
        <strain evidence="2 5">20-MO00624-0</strain>
    </source>
</reference>
<dbReference type="PANTHER" id="PTHR21180:SF32">
    <property type="entry name" value="ENDONUCLEASE_EXONUCLEASE_PHOSPHATASE FAMILY DOMAIN-CONTAINING PROTEIN 1"/>
    <property type="match status" value="1"/>
</dbReference>
<proteinExistence type="predicted"/>
<keyword evidence="5" id="KW-1185">Reference proteome</keyword>
<protein>
    <submittedName>
        <fullName evidence="2">ComEA family DNA-binding protein</fullName>
    </submittedName>
    <submittedName>
        <fullName evidence="3">Competence protein comEA</fullName>
    </submittedName>
</protein>
<dbReference type="InterPro" id="IPR051675">
    <property type="entry name" value="Endo/Exo/Phosphatase_dom_1"/>
</dbReference>
<dbReference type="EMBL" id="UAUF01000013">
    <property type="protein sequence ID" value="SPZ09426.1"/>
    <property type="molecule type" value="Genomic_DNA"/>
</dbReference>
<dbReference type="Proteomes" id="UP000626180">
    <property type="component" value="Unassembled WGS sequence"/>
</dbReference>
<dbReference type="GO" id="GO:0015627">
    <property type="term" value="C:type II protein secretion system complex"/>
    <property type="evidence" value="ECO:0007669"/>
    <property type="project" value="TreeGrafter"/>
</dbReference>
<gene>
    <name evidence="2" type="ORF">IRZ65_07270</name>
    <name evidence="3" type="ORF">NCTC11842_02995</name>
</gene>
<evidence type="ECO:0000256" key="1">
    <source>
        <dbReference type="SAM" id="SignalP"/>
    </source>
</evidence>
<dbReference type="GO" id="GO:0015628">
    <property type="term" value="P:protein secretion by the type II secretion system"/>
    <property type="evidence" value="ECO:0007669"/>
    <property type="project" value="TreeGrafter"/>
</dbReference>
<dbReference type="AlphaFoldDB" id="A0A2X2CUS8"/>
<dbReference type="InterPro" id="IPR004509">
    <property type="entry name" value="Competence_ComEA_HhH"/>
</dbReference>
<dbReference type="Gene3D" id="1.10.150.280">
    <property type="entry name" value="AF1531-like domain"/>
    <property type="match status" value="1"/>
</dbReference>
<dbReference type="EMBL" id="JADMCD010000003">
    <property type="protein sequence ID" value="MBF8640476.1"/>
    <property type="molecule type" value="Genomic_DNA"/>
</dbReference>
<keyword evidence="2" id="KW-0238">DNA-binding</keyword>
<dbReference type="GO" id="GO:0003677">
    <property type="term" value="F:DNA binding"/>
    <property type="evidence" value="ECO:0007669"/>
    <property type="project" value="UniProtKB-KW"/>
</dbReference>
<evidence type="ECO:0000313" key="2">
    <source>
        <dbReference type="EMBL" id="MBF8640476.1"/>
    </source>
</evidence>
<dbReference type="Proteomes" id="UP000250443">
    <property type="component" value="Unassembled WGS sequence"/>
</dbReference>
<evidence type="ECO:0000313" key="4">
    <source>
        <dbReference type="Proteomes" id="UP000250443"/>
    </source>
</evidence>
<evidence type="ECO:0000313" key="3">
    <source>
        <dbReference type="EMBL" id="SPZ09426.1"/>
    </source>
</evidence>
<sequence length="122" mass="13100">MRALLLFRIAVCFTLFTLTSVAYAETYGDPLHYQLPKPVPIARTSTEVSRSSGPVSSSKVNINTADAATLDKRLKGVGAAKAKAIVDYRNAHGPFQAIDELIEVKGIGPAILEKNSDVLTIN</sequence>
<evidence type="ECO:0000313" key="5">
    <source>
        <dbReference type="Proteomes" id="UP000626180"/>
    </source>
</evidence>
<dbReference type="RefSeq" id="WP_010797917.1">
    <property type="nucleotide sequence ID" value="NZ_CP053063.1"/>
</dbReference>
<reference evidence="3 4" key="1">
    <citation type="submission" date="2018-06" db="EMBL/GenBank/DDBJ databases">
        <authorList>
            <consortium name="Pathogen Informatics"/>
            <person name="Doyle S."/>
        </authorList>
    </citation>
    <scope>NUCLEOTIDE SEQUENCE [LARGE SCALE GENOMIC DNA]</scope>
    <source>
        <strain evidence="3 4">NCTC11842</strain>
    </source>
</reference>
<dbReference type="PANTHER" id="PTHR21180">
    <property type="entry name" value="ENDONUCLEASE/EXONUCLEASE/PHOSPHATASE FAMILY DOMAIN-CONTAINING PROTEIN 1"/>
    <property type="match status" value="1"/>
</dbReference>
<feature type="chain" id="PRO_5016029059" evidence="1">
    <location>
        <begin position="25"/>
        <end position="122"/>
    </location>
</feature>
<keyword evidence="1" id="KW-0732">Signal</keyword>